<dbReference type="RefSeq" id="WP_182122828.1">
    <property type="nucleotide sequence ID" value="NZ_CP059567.1"/>
</dbReference>
<dbReference type="EMBL" id="CP059567">
    <property type="protein sequence ID" value="QMT41285.1"/>
    <property type="molecule type" value="Genomic_DNA"/>
</dbReference>
<accession>A0A7D7N4G4</accession>
<sequence length="276" mass="31926">MQTQISVFQFQVAQYVRVEIKNGEPWFCLKDVADILEIENSRRVAAEMLKPNGIEKISVETGGGKQQLTFINEPNLYRVIFRSNKPEAVKFQDWIFEEVIPAIRKTGSYELHLDRWLTEWERAQIRAAVKERCERTGESSQAVYRKLHAFMGIPSYEQIGAAQFQTALNFLASMENAPEVFRQPPAARFEDHEVARLATVVYYCNWACRLLEEVSAPLKALGYNKALTMWTIADESISFLRGSREALERELPNIADSYYRNHIQHSLRRFDAVQTI</sequence>
<name>A0A7D7N4G4_9NEIS</name>
<dbReference type="Proteomes" id="UP000514752">
    <property type="component" value="Chromosome"/>
</dbReference>
<dbReference type="PANTHER" id="PTHR36180">
    <property type="entry name" value="DNA-BINDING PROTEIN-RELATED-RELATED"/>
    <property type="match status" value="1"/>
</dbReference>
<dbReference type="InterPro" id="IPR003497">
    <property type="entry name" value="BRO_N_domain"/>
</dbReference>
<dbReference type="PROSITE" id="PS51750">
    <property type="entry name" value="BRO_N"/>
    <property type="match status" value="1"/>
</dbReference>
<gene>
    <name evidence="2" type="ORF">H3L94_04460</name>
</gene>
<dbReference type="AlphaFoldDB" id="A0A7D7N4G4"/>
<evidence type="ECO:0000313" key="2">
    <source>
        <dbReference type="EMBL" id="QMT41285.1"/>
    </source>
</evidence>
<evidence type="ECO:0000313" key="3">
    <source>
        <dbReference type="Proteomes" id="UP000514752"/>
    </source>
</evidence>
<feature type="domain" description="Bro-N" evidence="1">
    <location>
        <begin position="2"/>
        <end position="107"/>
    </location>
</feature>
<dbReference type="PANTHER" id="PTHR36180:SF2">
    <property type="entry name" value="BRO FAMILY PROTEIN"/>
    <property type="match status" value="1"/>
</dbReference>
<organism evidence="2 3">
    <name type="scientific">Neisseria shayeganii</name>
    <dbReference type="NCBI Taxonomy" id="607712"/>
    <lineage>
        <taxon>Bacteria</taxon>
        <taxon>Pseudomonadati</taxon>
        <taxon>Pseudomonadota</taxon>
        <taxon>Betaproteobacteria</taxon>
        <taxon>Neisseriales</taxon>
        <taxon>Neisseriaceae</taxon>
        <taxon>Neisseria</taxon>
    </lineage>
</organism>
<reference evidence="2 3" key="1">
    <citation type="submission" date="2020-07" db="EMBL/GenBank/DDBJ databases">
        <title>Genomic diversity of species in the Neisseriaceae family.</title>
        <authorList>
            <person name="Vincent A.T."/>
            <person name="Bernet E."/>
            <person name="Veyrier F.J."/>
        </authorList>
    </citation>
    <scope>NUCLEOTIDE SEQUENCE [LARGE SCALE GENOMIC DNA]</scope>
    <source>
        <strain evidence="2 3">DSM 22244</strain>
    </source>
</reference>
<dbReference type="KEGG" id="nsg:H3L94_04460"/>
<evidence type="ECO:0000259" key="1">
    <source>
        <dbReference type="PROSITE" id="PS51750"/>
    </source>
</evidence>
<protein>
    <recommendedName>
        <fullName evidence="1">Bro-N domain-containing protein</fullName>
    </recommendedName>
</protein>
<proteinExistence type="predicted"/>
<dbReference type="Pfam" id="PF02498">
    <property type="entry name" value="Bro-N"/>
    <property type="match status" value="1"/>
</dbReference>
<dbReference type="SMART" id="SM01040">
    <property type="entry name" value="Bro-N"/>
    <property type="match status" value="1"/>
</dbReference>